<dbReference type="Proteomes" id="UP000249005">
    <property type="component" value="Chromosome 1"/>
</dbReference>
<sequence length="258" mass="30316">MKVSVYVISLLRDKERREKIQSDFSSLGIDFQFFDAIDAKDERNSDLIDGMKHAGLGSVMTNGEIACTLSHQFIYKDIVEKGHEWAIILEDDVIVDRRFKDFLASFNNKEMSKLEKDNLYLLGGMKGLHDYPVIGVSFFNYIKVSSAKFRRVNWNQHKIRRSCCYLMNNVMAQQLLDLTQSFGTYRADSWKYIYQNGMIKDFYIDEFIYHPIVTEGNSNLESERRSVSKEKKPRSKFQRKLKIIRSWIKAIFFSIFSK</sequence>
<gene>
    <name evidence="2" type="ORF">NCTC12151_00492</name>
</gene>
<keyword evidence="3" id="KW-1185">Reference proteome</keyword>
<organism evidence="2 3">
    <name type="scientific">Leminorella richardii</name>
    <dbReference type="NCBI Taxonomy" id="158841"/>
    <lineage>
        <taxon>Bacteria</taxon>
        <taxon>Pseudomonadati</taxon>
        <taxon>Pseudomonadota</taxon>
        <taxon>Gammaproteobacteria</taxon>
        <taxon>Enterobacterales</taxon>
        <taxon>Budviciaceae</taxon>
        <taxon>Leminorella</taxon>
    </lineage>
</organism>
<keyword evidence="2" id="KW-0808">Transferase</keyword>
<dbReference type="OrthoDB" id="9816113at2"/>
<accession>A0A2X4URK2</accession>
<proteinExistence type="predicted"/>
<protein>
    <submittedName>
        <fullName evidence="2">Glycosyltransferase family 25 (LPS biosynthesis protein)</fullName>
    </submittedName>
</protein>
<dbReference type="EMBL" id="LS483470">
    <property type="protein sequence ID" value="SQI35660.1"/>
    <property type="molecule type" value="Genomic_DNA"/>
</dbReference>
<dbReference type="KEGG" id="lri:NCTC12151_00492"/>
<feature type="domain" description="Glycosyl transferase family 25" evidence="1">
    <location>
        <begin position="5"/>
        <end position="185"/>
    </location>
</feature>
<dbReference type="CDD" id="cd06532">
    <property type="entry name" value="Glyco_transf_25"/>
    <property type="match status" value="1"/>
</dbReference>
<dbReference type="Pfam" id="PF01755">
    <property type="entry name" value="Glyco_transf_25"/>
    <property type="match status" value="1"/>
</dbReference>
<evidence type="ECO:0000313" key="2">
    <source>
        <dbReference type="EMBL" id="SQI35660.1"/>
    </source>
</evidence>
<reference evidence="2 3" key="1">
    <citation type="submission" date="2018-06" db="EMBL/GenBank/DDBJ databases">
        <authorList>
            <consortium name="Pathogen Informatics"/>
            <person name="Doyle S."/>
        </authorList>
    </citation>
    <scope>NUCLEOTIDE SEQUENCE [LARGE SCALE GENOMIC DNA]</scope>
    <source>
        <strain evidence="2 3">NCTC12151</strain>
    </source>
</reference>
<name>A0A2X4URK2_9GAMM</name>
<dbReference type="InterPro" id="IPR002654">
    <property type="entry name" value="Glyco_trans_25"/>
</dbReference>
<evidence type="ECO:0000259" key="1">
    <source>
        <dbReference type="Pfam" id="PF01755"/>
    </source>
</evidence>
<evidence type="ECO:0000313" key="3">
    <source>
        <dbReference type="Proteomes" id="UP000249005"/>
    </source>
</evidence>
<dbReference type="RefSeq" id="WP_111739142.1">
    <property type="nucleotide sequence ID" value="NZ_LR698987.1"/>
</dbReference>
<dbReference type="AlphaFoldDB" id="A0A2X4URK2"/>
<dbReference type="GO" id="GO:0016740">
    <property type="term" value="F:transferase activity"/>
    <property type="evidence" value="ECO:0007669"/>
    <property type="project" value="UniProtKB-KW"/>
</dbReference>